<evidence type="ECO:0000313" key="2">
    <source>
        <dbReference type="EMBL" id="SHF42931.1"/>
    </source>
</evidence>
<evidence type="ECO:0000313" key="3">
    <source>
        <dbReference type="Proteomes" id="UP000183945"/>
    </source>
</evidence>
<sequence length="515" mass="57563">MKTGINKYGTLPHGTKVPGFLLDLAKKSLRVYPVPGIEAFLAWGFNPYTRQLKITESPRHANVLLIGFPISKNLKKAAAVIFAQMPRPRMLVFVGNQEGQPLPEPDLSIEWDKINSLSSLLKNTKLINGDFEAFEPAFLQEALTDENENSHDHDHHHHEEHKDDQEHDGSEKEEENEDESDENNEDSEDHEDHGGGGMDFMSMVAMTKGKPKSKDGLIMDRNETYFGPFHSGLPDGLCVKMTLDGDTVIQAEVDQNLSNTPDLENFPKDPLELPSYMANAFPREPETLRKLTTLALTASSEEKETEQPSMVLENERLLNHLLWLRTLLQACGDTGLVYLVTQSIQDFHGNNLSEAKIKKLTKKISSRWYLKNRLLKLAIIPKNLLHHISGPIARAAEAQQNNAWGHLQIRLTELTQNFQKIEKSQGDNYEPLPGLNPDKRIEDQISSATVETANGKMSLQVEIQAGNVKNISLSSTSRALAALVSTITKDLELSDAIVCIASLGISTFVNKKLRR</sequence>
<accession>A0A1M5BK49</accession>
<protein>
    <submittedName>
        <fullName evidence="2">Uncharacterized protein</fullName>
    </submittedName>
</protein>
<reference evidence="3" key="1">
    <citation type="submission" date="2016-11" db="EMBL/GenBank/DDBJ databases">
        <authorList>
            <person name="Varghese N."/>
            <person name="Submissions S."/>
        </authorList>
    </citation>
    <scope>NUCLEOTIDE SEQUENCE [LARGE SCALE GENOMIC DNA]</scope>
    <source>
        <strain evidence="3">DSM 24579</strain>
    </source>
</reference>
<organism evidence="2 3">
    <name type="scientific">Salegentibacter echinorum</name>
    <dbReference type="NCBI Taxonomy" id="1073325"/>
    <lineage>
        <taxon>Bacteria</taxon>
        <taxon>Pseudomonadati</taxon>
        <taxon>Bacteroidota</taxon>
        <taxon>Flavobacteriia</taxon>
        <taxon>Flavobacteriales</taxon>
        <taxon>Flavobacteriaceae</taxon>
        <taxon>Salegentibacter</taxon>
    </lineage>
</organism>
<dbReference type="SUPFAM" id="SSF56770">
    <property type="entry name" value="HydA/Nqo6-like"/>
    <property type="match status" value="1"/>
</dbReference>
<name>A0A1M5BK49_SALEC</name>
<feature type="region of interest" description="Disordered" evidence="1">
    <location>
        <begin position="146"/>
        <end position="201"/>
    </location>
</feature>
<dbReference type="EMBL" id="FQVT01000001">
    <property type="protein sequence ID" value="SHF42931.1"/>
    <property type="molecule type" value="Genomic_DNA"/>
</dbReference>
<feature type="compositionally biased region" description="Basic and acidic residues" evidence="1">
    <location>
        <begin position="160"/>
        <end position="170"/>
    </location>
</feature>
<dbReference type="STRING" id="1073325.SAMN05444483_10172"/>
<feature type="compositionally biased region" description="Acidic residues" evidence="1">
    <location>
        <begin position="171"/>
        <end position="189"/>
    </location>
</feature>
<dbReference type="OrthoDB" id="1521937at2"/>
<keyword evidence="3" id="KW-1185">Reference proteome</keyword>
<proteinExistence type="predicted"/>
<dbReference type="Gene3D" id="3.40.50.12280">
    <property type="match status" value="1"/>
</dbReference>
<gene>
    <name evidence="2" type="ORF">SAMN05444483_10172</name>
</gene>
<dbReference type="AlphaFoldDB" id="A0A1M5BK49"/>
<evidence type="ECO:0000256" key="1">
    <source>
        <dbReference type="SAM" id="MobiDB-lite"/>
    </source>
</evidence>
<dbReference type="Proteomes" id="UP000183945">
    <property type="component" value="Unassembled WGS sequence"/>
</dbReference>
<dbReference type="RefSeq" id="WP_072875639.1">
    <property type="nucleotide sequence ID" value="NZ_FQVT01000001.1"/>
</dbReference>